<gene>
    <name evidence="2" type="ORF">I6U48_14010</name>
</gene>
<proteinExistence type="predicted"/>
<organism evidence="2 3">
    <name type="scientific">Clostridium thailandense</name>
    <dbReference type="NCBI Taxonomy" id="2794346"/>
    <lineage>
        <taxon>Bacteria</taxon>
        <taxon>Bacillati</taxon>
        <taxon>Bacillota</taxon>
        <taxon>Clostridia</taxon>
        <taxon>Eubacteriales</taxon>
        <taxon>Clostridiaceae</taxon>
        <taxon>Clostridium</taxon>
    </lineage>
</organism>
<dbReference type="Proteomes" id="UP000694308">
    <property type="component" value="Unassembled WGS sequence"/>
</dbReference>
<feature type="signal peptide" evidence="1">
    <location>
        <begin position="1"/>
        <end position="28"/>
    </location>
</feature>
<dbReference type="RefSeq" id="WP_218321085.1">
    <property type="nucleotide sequence ID" value="NZ_JAEEGC010000062.1"/>
</dbReference>
<evidence type="ECO:0000256" key="1">
    <source>
        <dbReference type="SAM" id="SignalP"/>
    </source>
</evidence>
<evidence type="ECO:0000313" key="2">
    <source>
        <dbReference type="EMBL" id="MBV7274017.1"/>
    </source>
</evidence>
<keyword evidence="3" id="KW-1185">Reference proteome</keyword>
<accession>A0A949TRF6</accession>
<sequence length="290" mass="30905">MKKKRLKTVAVSAAAGCFLLSLSATAFAATGSGYENYRDAVKSIVLAENETVSAQFEVKDNGSVILSGDTVEKLSQENKSSQSNITVDGVKKTYETSENNGTYVINADGKYYSVNRGDKKSDSDKKEKLSESSSTVKLAEMITDTLVGDVKNQFVKDGQTISVNLEGAQIPELAKLAISTAAENSNSIEKHKNGDKIGSDEMKAAFDKIPKLSDIDVKAISMTATVDGSTLKDNKITVTITGKDASGASHEVSVALTAKITDLGNTKVDTIDTTGKEVTTIDWTKNHRGE</sequence>
<protein>
    <recommendedName>
        <fullName evidence="4">Surface layer protein A</fullName>
    </recommendedName>
</protein>
<dbReference type="AlphaFoldDB" id="A0A949TRF6"/>
<reference evidence="2" key="1">
    <citation type="submission" date="2020-12" db="EMBL/GenBank/DDBJ databases">
        <title>Clostridium thailandense sp. nov., a novel acetogenic bacterium isolated from peat land soil in Thailand.</title>
        <authorList>
            <person name="Chaikitkaew S."/>
            <person name="Birkeland N.K."/>
        </authorList>
    </citation>
    <scope>NUCLEOTIDE SEQUENCE</scope>
    <source>
        <strain evidence="2">PL3</strain>
    </source>
</reference>
<feature type="chain" id="PRO_5036969603" description="Surface layer protein A" evidence="1">
    <location>
        <begin position="29"/>
        <end position="290"/>
    </location>
</feature>
<evidence type="ECO:0000313" key="3">
    <source>
        <dbReference type="Proteomes" id="UP000694308"/>
    </source>
</evidence>
<evidence type="ECO:0008006" key="4">
    <source>
        <dbReference type="Google" id="ProtNLM"/>
    </source>
</evidence>
<keyword evidence="1" id="KW-0732">Signal</keyword>
<comment type="caution">
    <text evidence="2">The sequence shown here is derived from an EMBL/GenBank/DDBJ whole genome shotgun (WGS) entry which is preliminary data.</text>
</comment>
<name>A0A949TRF6_9CLOT</name>
<dbReference type="EMBL" id="JAEEGC010000062">
    <property type="protein sequence ID" value="MBV7274017.1"/>
    <property type="molecule type" value="Genomic_DNA"/>
</dbReference>